<feature type="DNA-binding region" description="Homeobox" evidence="5">
    <location>
        <begin position="826"/>
        <end position="868"/>
    </location>
</feature>
<feature type="region of interest" description="Disordered" evidence="7">
    <location>
        <begin position="1"/>
        <end position="66"/>
    </location>
</feature>
<comment type="caution">
    <text evidence="9">The sequence shown here is derived from an EMBL/GenBank/DDBJ whole genome shotgun (WGS) entry which is preliminary data.</text>
</comment>
<feature type="region of interest" description="Disordered" evidence="7">
    <location>
        <begin position="301"/>
        <end position="376"/>
    </location>
</feature>
<evidence type="ECO:0000256" key="3">
    <source>
        <dbReference type="ARBA" id="ARBA00023155"/>
    </source>
</evidence>
<feature type="compositionally biased region" description="Low complexity" evidence="7">
    <location>
        <begin position="864"/>
        <end position="873"/>
    </location>
</feature>
<feature type="compositionally biased region" description="Basic and acidic residues" evidence="7">
    <location>
        <begin position="732"/>
        <end position="741"/>
    </location>
</feature>
<dbReference type="PROSITE" id="PS00027">
    <property type="entry name" value="HOMEOBOX_1"/>
    <property type="match status" value="1"/>
</dbReference>
<dbReference type="SMART" id="SM00389">
    <property type="entry name" value="HOX"/>
    <property type="match status" value="1"/>
</dbReference>
<keyword evidence="10" id="KW-1185">Reference proteome</keyword>
<sequence>MENCQKMECSSQEQNMSGEKHEVGSGKLVSEPVETRNCESISSSVLEQNTANEKQEAGSNHVPSQSMDAKIVGYDKEMGCSLVGNSFSKESSQSTLEEKHELNSKPVLAEPIETSVTGSKIQNCKTTDSCLNELHAEHVQQTDTKLVGSGAEMECPIAGNSVSKESTLGEKDELESEPVLAEPVEVSVARSNEQNCQTKDLCHIELRSVQGEPMDTKMVGFDAEMAYPIAGNSVLRETTLGEKDELDSEHVQAEPVEATDAGSNEHNCETTEPCHTELLSEHLHSEPTENMIVGSESVDVGVAGSPPFHTRENSNMQSRSRKRKSVLRSSPGSARVLRPRENGLCKAPDPTDISANVSVERNKKRKMRKRTNKAVDDEFSRTRKRLRYLLYRMGFEHNYIDAYSGEGWKGQSAEKIKPEKELKRASSEILRIKRRIRELFEHLDSLCAEGRFEESLFDSEGLISSEDRTLYASSVLFVLVPPGDEGWLCPGCDCKVDCIDLLNDSQGTNLSLGDEWEKVFPEAASMTAGDMTDEILGLPSDDSEDNEYNPDASDVEEDVCTEGSSSDESDDSDFTSASDDMGVSPIGDQYMGMILGLPSDDSEDDEYDPNALEVEKIKDESSSSDFTSDSEYFSASSDANGSSGLDADLAPSSVHDSRPPGSSNRRSKFTRFKKQSVKSELLSILEPDGQENPSPLLGKRQREQLDYKKLHDETYGNVPSDSSDNEEWAEADGPKIKKDDGGPVSAKASSQTNRGKRTSRGSQKRISEETVNTSHRRGCQNKGHEGPKNSEVETHRDSSEPGVIEQRDAASTYKILGQAVTQRLYESFKENEYPARQTKENLAKELGITFQQVTKWFGNARWSSRLSSDGASSRNKKVSPVDDQTTGKLVEPETRLLPKDADGSKFEDTEPSEANTPKIIRNVRDHNVDVDHQALNEASSGTRTLVMSLPANSPKTHKDRRKGRKMNQVTTPSPIQTRSRKTVSPEDE</sequence>
<feature type="domain" description="Homeobox" evidence="8">
    <location>
        <begin position="824"/>
        <end position="867"/>
    </location>
</feature>
<feature type="compositionally biased region" description="Polar residues" evidence="7">
    <location>
        <begin position="38"/>
        <end position="66"/>
    </location>
</feature>
<feature type="compositionally biased region" description="Acidic residues" evidence="7">
    <location>
        <begin position="541"/>
        <end position="573"/>
    </location>
</feature>
<dbReference type="InterPro" id="IPR001356">
    <property type="entry name" value="HD"/>
</dbReference>
<dbReference type="GO" id="GO:0003682">
    <property type="term" value="F:chromatin binding"/>
    <property type="evidence" value="ECO:0007669"/>
    <property type="project" value="TreeGrafter"/>
</dbReference>
<dbReference type="PROSITE" id="PS50071">
    <property type="entry name" value="HOMEOBOX_2"/>
    <property type="match status" value="1"/>
</dbReference>
<evidence type="ECO:0000256" key="7">
    <source>
        <dbReference type="SAM" id="MobiDB-lite"/>
    </source>
</evidence>
<dbReference type="CDD" id="cd00086">
    <property type="entry name" value="homeodomain"/>
    <property type="match status" value="1"/>
</dbReference>
<feature type="region of interest" description="Disordered" evidence="7">
    <location>
        <begin position="244"/>
        <end position="270"/>
    </location>
</feature>
<evidence type="ECO:0000256" key="5">
    <source>
        <dbReference type="PROSITE-ProRule" id="PRU00108"/>
    </source>
</evidence>
<dbReference type="InterPro" id="IPR017970">
    <property type="entry name" value="Homeobox_CS"/>
</dbReference>
<dbReference type="InterPro" id="IPR009057">
    <property type="entry name" value="Homeodomain-like_sf"/>
</dbReference>
<dbReference type="GO" id="GO:0000981">
    <property type="term" value="F:DNA-binding transcription factor activity, RNA polymerase II-specific"/>
    <property type="evidence" value="ECO:0007669"/>
    <property type="project" value="InterPro"/>
</dbReference>
<keyword evidence="4 5" id="KW-0539">Nucleus</keyword>
<accession>A0A835M7E3</accession>
<dbReference type="Pfam" id="PF00046">
    <property type="entry name" value="Homeodomain"/>
    <property type="match status" value="1"/>
</dbReference>
<dbReference type="GO" id="GO:0003677">
    <property type="term" value="F:DNA binding"/>
    <property type="evidence" value="ECO:0007669"/>
    <property type="project" value="UniProtKB-UniRule"/>
</dbReference>
<proteinExistence type="predicted"/>
<evidence type="ECO:0000256" key="2">
    <source>
        <dbReference type="ARBA" id="ARBA00023125"/>
    </source>
</evidence>
<comment type="subcellular location">
    <subcellularLocation>
        <location evidence="1 5 6">Nucleus</location>
    </subcellularLocation>
</comment>
<feature type="compositionally biased region" description="Basic residues" evidence="7">
    <location>
        <begin position="754"/>
        <end position="763"/>
    </location>
</feature>
<evidence type="ECO:0000256" key="1">
    <source>
        <dbReference type="ARBA" id="ARBA00004123"/>
    </source>
</evidence>
<feature type="compositionally biased region" description="Polar residues" evidence="7">
    <location>
        <begin position="936"/>
        <end position="954"/>
    </location>
</feature>
<dbReference type="GO" id="GO:0005634">
    <property type="term" value="C:nucleus"/>
    <property type="evidence" value="ECO:0007669"/>
    <property type="project" value="UniProtKB-SubCell"/>
</dbReference>
<dbReference type="AlphaFoldDB" id="A0A835M7E3"/>
<feature type="region of interest" description="Disordered" evidence="7">
    <location>
        <begin position="533"/>
        <end position="809"/>
    </location>
</feature>
<evidence type="ECO:0000256" key="4">
    <source>
        <dbReference type="ARBA" id="ARBA00023242"/>
    </source>
</evidence>
<dbReference type="PANTHER" id="PTHR12628">
    <property type="entry name" value="POLYCOMB-LIKE TRANSCRIPTION FACTOR"/>
    <property type="match status" value="1"/>
</dbReference>
<dbReference type="PANTHER" id="PTHR12628:SF13">
    <property type="entry name" value="HOMEOBOX PROTEIN HAT3.1"/>
    <property type="match status" value="1"/>
</dbReference>
<protein>
    <recommendedName>
        <fullName evidence="8">Homeobox domain-containing protein</fullName>
    </recommendedName>
</protein>
<feature type="region of interest" description="Disordered" evidence="7">
    <location>
        <begin position="864"/>
        <end position="922"/>
    </location>
</feature>
<dbReference type="Gene3D" id="1.10.10.60">
    <property type="entry name" value="Homeodomain-like"/>
    <property type="match status" value="1"/>
</dbReference>
<dbReference type="GO" id="GO:0045814">
    <property type="term" value="P:negative regulation of gene expression, epigenetic"/>
    <property type="evidence" value="ECO:0007669"/>
    <property type="project" value="TreeGrafter"/>
</dbReference>
<reference evidence="9 10" key="1">
    <citation type="submission" date="2020-10" db="EMBL/GenBank/DDBJ databases">
        <title>The Coptis chinensis genome and diversification of protoberbering-type alkaloids.</title>
        <authorList>
            <person name="Wang B."/>
            <person name="Shu S."/>
            <person name="Song C."/>
            <person name="Liu Y."/>
        </authorList>
    </citation>
    <scope>NUCLEOTIDE SEQUENCE [LARGE SCALE GENOMIC DNA]</scope>
    <source>
        <strain evidence="9">HL-2020</strain>
        <tissue evidence="9">Leaf</tissue>
    </source>
</reference>
<feature type="compositionally biased region" description="Basic and acidic residues" evidence="7">
    <location>
        <begin position="890"/>
        <end position="908"/>
    </location>
</feature>
<feature type="compositionally biased region" description="Basic residues" evidence="7">
    <location>
        <begin position="362"/>
        <end position="372"/>
    </location>
</feature>
<dbReference type="SUPFAM" id="SSF46689">
    <property type="entry name" value="Homeodomain-like"/>
    <property type="match status" value="1"/>
</dbReference>
<feature type="compositionally biased region" description="Polar residues" evidence="7">
    <location>
        <begin position="967"/>
        <end position="977"/>
    </location>
</feature>
<keyword evidence="2 5" id="KW-0238">DNA-binding</keyword>
<dbReference type="OrthoDB" id="1903104at2759"/>
<gene>
    <name evidence="9" type="ORF">IFM89_029235</name>
</gene>
<keyword evidence="3 5" id="KW-0371">Homeobox</keyword>
<evidence type="ECO:0000256" key="6">
    <source>
        <dbReference type="RuleBase" id="RU000682"/>
    </source>
</evidence>
<name>A0A835M7E3_9MAGN</name>
<feature type="compositionally biased region" description="Basic residues" evidence="7">
    <location>
        <begin position="955"/>
        <end position="965"/>
    </location>
</feature>
<evidence type="ECO:0000259" key="8">
    <source>
        <dbReference type="PROSITE" id="PS50071"/>
    </source>
</evidence>
<evidence type="ECO:0000313" key="10">
    <source>
        <dbReference type="Proteomes" id="UP000631114"/>
    </source>
</evidence>
<dbReference type="EMBL" id="JADFTS010000002">
    <property type="protein sequence ID" value="KAF9622015.1"/>
    <property type="molecule type" value="Genomic_DNA"/>
</dbReference>
<feature type="compositionally biased region" description="Basic and acidic residues" evidence="7">
    <location>
        <begin position="782"/>
        <end position="799"/>
    </location>
</feature>
<organism evidence="9 10">
    <name type="scientific">Coptis chinensis</name>
    <dbReference type="NCBI Taxonomy" id="261450"/>
    <lineage>
        <taxon>Eukaryota</taxon>
        <taxon>Viridiplantae</taxon>
        <taxon>Streptophyta</taxon>
        <taxon>Embryophyta</taxon>
        <taxon>Tracheophyta</taxon>
        <taxon>Spermatophyta</taxon>
        <taxon>Magnoliopsida</taxon>
        <taxon>Ranunculales</taxon>
        <taxon>Ranunculaceae</taxon>
        <taxon>Coptidoideae</taxon>
        <taxon>Coptis</taxon>
    </lineage>
</organism>
<feature type="compositionally biased region" description="Low complexity" evidence="7">
    <location>
        <begin position="623"/>
        <end position="634"/>
    </location>
</feature>
<feature type="region of interest" description="Disordered" evidence="7">
    <location>
        <begin position="936"/>
        <end position="988"/>
    </location>
</feature>
<dbReference type="Proteomes" id="UP000631114">
    <property type="component" value="Unassembled WGS sequence"/>
</dbReference>
<evidence type="ECO:0000313" key="9">
    <source>
        <dbReference type="EMBL" id="KAF9622015.1"/>
    </source>
</evidence>
<feature type="compositionally biased region" description="Basic and acidic residues" evidence="7">
    <location>
        <begin position="700"/>
        <end position="714"/>
    </location>
</feature>
<feature type="compositionally biased region" description="Polar residues" evidence="7">
    <location>
        <begin position="8"/>
        <end position="17"/>
    </location>
</feature>
<feature type="compositionally biased region" description="Basic residues" evidence="7">
    <location>
        <begin position="665"/>
        <end position="676"/>
    </location>
</feature>